<proteinExistence type="predicted"/>
<organism evidence="1 2">
    <name type="scientific">Azohydromonas lata</name>
    <dbReference type="NCBI Taxonomy" id="45677"/>
    <lineage>
        <taxon>Bacteria</taxon>
        <taxon>Pseudomonadati</taxon>
        <taxon>Pseudomonadota</taxon>
        <taxon>Betaproteobacteria</taxon>
        <taxon>Burkholderiales</taxon>
        <taxon>Sphaerotilaceae</taxon>
        <taxon>Azohydromonas</taxon>
    </lineage>
</organism>
<gene>
    <name evidence="1" type="ORF">SM757_10430</name>
</gene>
<dbReference type="Proteomes" id="UP001293718">
    <property type="component" value="Unassembled WGS sequence"/>
</dbReference>
<reference evidence="1 2" key="1">
    <citation type="submission" date="2023-11" db="EMBL/GenBank/DDBJ databases">
        <title>Draft genome of Azohydromonas lata strain H1 (DSM1123), a polyhydroxyalkanoate producer.</title>
        <authorList>
            <person name="Traversa D."/>
            <person name="D'Addabbo P."/>
            <person name="Pazzani C."/>
            <person name="Manzari C."/>
            <person name="Chiara M."/>
            <person name="Scrascia M."/>
        </authorList>
    </citation>
    <scope>NUCLEOTIDE SEQUENCE [LARGE SCALE GENOMIC DNA]</scope>
    <source>
        <strain evidence="1 2">H1</strain>
    </source>
</reference>
<evidence type="ECO:0000313" key="1">
    <source>
        <dbReference type="EMBL" id="MDZ5456984.1"/>
    </source>
</evidence>
<dbReference type="RefSeq" id="WP_322465413.1">
    <property type="nucleotide sequence ID" value="NZ_JAXOJX010000013.1"/>
</dbReference>
<dbReference type="SUPFAM" id="SSF55729">
    <property type="entry name" value="Acyl-CoA N-acyltransferases (Nat)"/>
    <property type="match status" value="1"/>
</dbReference>
<name>A0ABU5IDT1_9BURK</name>
<sequence>MTLSRQKFKDIDLSDPFFDSLKKDYEEFPTWFAKKAEDHAYVFYGDDDKSIEGFLYLKREDGPLTDVTPALPAAIRIKVGTMKINPHGTRLGERFLKKIFDHAITEGAKEVYVTVFEKHSALVALFERYGFVKASTKTTKNGTELVLVKEMLVDKGSTLERYPLVKLGTQAIYLLSIKPIWHTRLLPDSILKSEDASIVMDVSHTNSIHKVYLAGMRGMGRIQVGDVILIYRTTDNLGPARYRSVATSVAVVEESRHISTFPDINAFIRYCQPYSVFELDELKSLWETQDYPHVLRFTYNFALPKRITRGKMIDAMGFDPNEYWGLMRLSKKQLRDVLFAAGLDENLVID</sequence>
<comment type="caution">
    <text evidence="1">The sequence shown here is derived from an EMBL/GenBank/DDBJ whole genome shotgun (WGS) entry which is preliminary data.</text>
</comment>
<keyword evidence="2" id="KW-1185">Reference proteome</keyword>
<protein>
    <submittedName>
        <fullName evidence="1">N-acetyltransferase</fullName>
    </submittedName>
</protein>
<dbReference type="InterPro" id="IPR016181">
    <property type="entry name" value="Acyl_CoA_acyltransferase"/>
</dbReference>
<evidence type="ECO:0000313" key="2">
    <source>
        <dbReference type="Proteomes" id="UP001293718"/>
    </source>
</evidence>
<dbReference type="Gene3D" id="3.40.630.30">
    <property type="match status" value="1"/>
</dbReference>
<dbReference type="EMBL" id="JAXOJX010000013">
    <property type="protein sequence ID" value="MDZ5456984.1"/>
    <property type="molecule type" value="Genomic_DNA"/>
</dbReference>
<accession>A0ABU5IDT1</accession>